<dbReference type="EMBL" id="OX458333">
    <property type="protein sequence ID" value="CAI8865576.1"/>
    <property type="molecule type" value="Genomic_DNA"/>
</dbReference>
<sequence length="51" mass="5852">MRLIDKARADGVLKPLSVKGAVFWDVLKQDVLLALNGSQLFRLLPEVFKWR</sequence>
<name>A0ABM9I3H2_9GAMM</name>
<keyword evidence="2" id="KW-1185">Reference proteome</keyword>
<accession>A0ABM9I3H2</accession>
<gene>
    <name evidence="1" type="ORF">MSZNOR_2779</name>
</gene>
<organism evidence="1 2">
    <name type="scientific">Methylocaldum szegediense</name>
    <dbReference type="NCBI Taxonomy" id="73780"/>
    <lineage>
        <taxon>Bacteria</taxon>
        <taxon>Pseudomonadati</taxon>
        <taxon>Pseudomonadota</taxon>
        <taxon>Gammaproteobacteria</taxon>
        <taxon>Methylococcales</taxon>
        <taxon>Methylococcaceae</taxon>
        <taxon>Methylocaldum</taxon>
    </lineage>
</organism>
<evidence type="ECO:0000313" key="1">
    <source>
        <dbReference type="EMBL" id="CAI8865576.1"/>
    </source>
</evidence>
<protein>
    <submittedName>
        <fullName evidence="1">Uncharacterized protein</fullName>
    </submittedName>
</protein>
<reference evidence="1 2" key="1">
    <citation type="submission" date="2023-03" db="EMBL/GenBank/DDBJ databases">
        <authorList>
            <person name="Pearce D."/>
        </authorList>
    </citation>
    <scope>NUCLEOTIDE SEQUENCE [LARGE SCALE GENOMIC DNA]</scope>
    <source>
        <strain evidence="1">Msz</strain>
    </source>
</reference>
<dbReference type="Proteomes" id="UP001162030">
    <property type="component" value="Chromosome"/>
</dbReference>
<proteinExistence type="predicted"/>
<evidence type="ECO:0000313" key="2">
    <source>
        <dbReference type="Proteomes" id="UP001162030"/>
    </source>
</evidence>